<proteinExistence type="predicted"/>
<reference evidence="1" key="1">
    <citation type="submission" date="2014-09" db="EMBL/GenBank/DDBJ databases">
        <authorList>
            <person name="Magalhaes I.L.F."/>
            <person name="Oliveira U."/>
            <person name="Santos F.R."/>
            <person name="Vidigal T.H.D.A."/>
            <person name="Brescovit A.D."/>
            <person name="Santos A.J."/>
        </authorList>
    </citation>
    <scope>NUCLEOTIDE SEQUENCE</scope>
    <source>
        <tissue evidence="1">Shoot tissue taken approximately 20 cm above the soil surface</tissue>
    </source>
</reference>
<dbReference type="EMBL" id="GBRH01269667">
    <property type="protein sequence ID" value="JAD28228.1"/>
    <property type="molecule type" value="Transcribed_RNA"/>
</dbReference>
<protein>
    <submittedName>
        <fullName evidence="1">Uncharacterized protein</fullName>
    </submittedName>
</protein>
<evidence type="ECO:0000313" key="1">
    <source>
        <dbReference type="EMBL" id="JAD28228.1"/>
    </source>
</evidence>
<organism evidence="1">
    <name type="scientific">Arundo donax</name>
    <name type="common">Giant reed</name>
    <name type="synonym">Donax arundinaceus</name>
    <dbReference type="NCBI Taxonomy" id="35708"/>
    <lineage>
        <taxon>Eukaryota</taxon>
        <taxon>Viridiplantae</taxon>
        <taxon>Streptophyta</taxon>
        <taxon>Embryophyta</taxon>
        <taxon>Tracheophyta</taxon>
        <taxon>Spermatophyta</taxon>
        <taxon>Magnoliopsida</taxon>
        <taxon>Liliopsida</taxon>
        <taxon>Poales</taxon>
        <taxon>Poaceae</taxon>
        <taxon>PACMAD clade</taxon>
        <taxon>Arundinoideae</taxon>
        <taxon>Arundineae</taxon>
        <taxon>Arundo</taxon>
    </lineage>
</organism>
<reference evidence="1" key="2">
    <citation type="journal article" date="2015" name="Data Brief">
        <title>Shoot transcriptome of the giant reed, Arundo donax.</title>
        <authorList>
            <person name="Barrero R.A."/>
            <person name="Guerrero F.D."/>
            <person name="Moolhuijzen P."/>
            <person name="Goolsby J.A."/>
            <person name="Tidwell J."/>
            <person name="Bellgard S.E."/>
            <person name="Bellgard M.I."/>
        </authorList>
    </citation>
    <scope>NUCLEOTIDE SEQUENCE</scope>
    <source>
        <tissue evidence="1">Shoot tissue taken approximately 20 cm above the soil surface</tissue>
    </source>
</reference>
<accession>A0A0A8YRD7</accession>
<name>A0A0A8YRD7_ARUDO</name>
<dbReference type="AlphaFoldDB" id="A0A0A8YRD7"/>
<sequence length="64" mass="7486">MHTFITTSRLQIYKRHLLSQLKRIQLITVQHSPIRAFEITTSVLSPNPLLRCTDVFLQINVLLQ</sequence>